<evidence type="ECO:0000313" key="1">
    <source>
        <dbReference type="EMBL" id="KAF6023500.1"/>
    </source>
</evidence>
<organism evidence="1 2">
    <name type="scientific">Bugula neritina</name>
    <name type="common">Brown bryozoan</name>
    <name type="synonym">Sertularia neritina</name>
    <dbReference type="NCBI Taxonomy" id="10212"/>
    <lineage>
        <taxon>Eukaryota</taxon>
        <taxon>Metazoa</taxon>
        <taxon>Spiralia</taxon>
        <taxon>Lophotrochozoa</taxon>
        <taxon>Bryozoa</taxon>
        <taxon>Gymnolaemata</taxon>
        <taxon>Cheilostomatida</taxon>
        <taxon>Flustrina</taxon>
        <taxon>Buguloidea</taxon>
        <taxon>Bugulidae</taxon>
        <taxon>Bugula</taxon>
    </lineage>
</organism>
<protein>
    <submittedName>
        <fullName evidence="1">Uncharacterized protein</fullName>
    </submittedName>
</protein>
<name>A0A7J7JB71_BUGNE</name>
<dbReference type="Proteomes" id="UP000593567">
    <property type="component" value="Unassembled WGS sequence"/>
</dbReference>
<proteinExistence type="predicted"/>
<sequence>MPMAISISCLTIHYHRYVSVSVPSSSTDRYRIVKWNEIEMKGVKRSISSQHSTKLGKKHKISMCECSVISPSNCDVCAKIARKIHRLFGKRLALSNTEIYSKASASQQTLVRRMF</sequence>
<dbReference type="AlphaFoldDB" id="A0A7J7JB71"/>
<accession>A0A7J7JB71</accession>
<evidence type="ECO:0000313" key="2">
    <source>
        <dbReference type="Proteomes" id="UP000593567"/>
    </source>
</evidence>
<dbReference type="EMBL" id="VXIV02002705">
    <property type="protein sequence ID" value="KAF6023500.1"/>
    <property type="molecule type" value="Genomic_DNA"/>
</dbReference>
<keyword evidence="2" id="KW-1185">Reference proteome</keyword>
<comment type="caution">
    <text evidence="1">The sequence shown here is derived from an EMBL/GenBank/DDBJ whole genome shotgun (WGS) entry which is preliminary data.</text>
</comment>
<gene>
    <name evidence="1" type="ORF">EB796_018197</name>
</gene>
<reference evidence="1" key="1">
    <citation type="submission" date="2020-06" db="EMBL/GenBank/DDBJ databases">
        <title>Draft genome of Bugula neritina, a colonial animal packing powerful symbionts and potential medicines.</title>
        <authorList>
            <person name="Rayko M."/>
        </authorList>
    </citation>
    <scope>NUCLEOTIDE SEQUENCE [LARGE SCALE GENOMIC DNA]</scope>
    <source>
        <strain evidence="1">Kwan_BN1</strain>
    </source>
</reference>